<dbReference type="Proteomes" id="UP001217838">
    <property type="component" value="Unassembled WGS sequence"/>
</dbReference>
<dbReference type="EMBL" id="JAQNDN010000007">
    <property type="protein sequence ID" value="MDC0669277.1"/>
    <property type="molecule type" value="Genomic_DNA"/>
</dbReference>
<accession>A0ABT5B859</accession>
<proteinExistence type="predicted"/>
<comment type="caution">
    <text evidence="1">The sequence shown here is derived from an EMBL/GenBank/DDBJ whole genome shotgun (WGS) entry which is preliminary data.</text>
</comment>
<gene>
    <name evidence="1" type="ORF">POL58_16105</name>
</gene>
<evidence type="ECO:0000313" key="1">
    <source>
        <dbReference type="EMBL" id="MDC0669277.1"/>
    </source>
</evidence>
<name>A0ABT5B859_9BACT</name>
<sequence>MSIEHRTFEHIDNQDERQDIWRRVYAHVFSAAYMQRLSNPNIHYEKPLDEFAQDAADLAIANIPTTKAVVRAPSMG</sequence>
<dbReference type="RefSeq" id="WP_271999040.1">
    <property type="nucleotide sequence ID" value="NZ_JAQNDN010000007.1"/>
</dbReference>
<evidence type="ECO:0000313" key="2">
    <source>
        <dbReference type="Proteomes" id="UP001217838"/>
    </source>
</evidence>
<organism evidence="1 2">
    <name type="scientific">Nannocystis radixulma</name>
    <dbReference type="NCBI Taxonomy" id="2995305"/>
    <lineage>
        <taxon>Bacteria</taxon>
        <taxon>Pseudomonadati</taxon>
        <taxon>Myxococcota</taxon>
        <taxon>Polyangia</taxon>
        <taxon>Nannocystales</taxon>
        <taxon>Nannocystaceae</taxon>
        <taxon>Nannocystis</taxon>
    </lineage>
</organism>
<protein>
    <submittedName>
        <fullName evidence="1">Uncharacterized protein</fullName>
    </submittedName>
</protein>
<reference evidence="1 2" key="1">
    <citation type="submission" date="2022-11" db="EMBL/GenBank/DDBJ databases">
        <title>Minimal conservation of predation-associated metabolite biosynthetic gene clusters underscores biosynthetic potential of Myxococcota including descriptions for ten novel species: Archangium lansinium sp. nov., Myxococcus landrumus sp. nov., Nannocystis bai.</title>
        <authorList>
            <person name="Ahearne A."/>
            <person name="Stevens C."/>
            <person name="Dowd S."/>
        </authorList>
    </citation>
    <scope>NUCLEOTIDE SEQUENCE [LARGE SCALE GENOMIC DNA]</scope>
    <source>
        <strain evidence="1 2">NCELM</strain>
    </source>
</reference>
<keyword evidence="2" id="KW-1185">Reference proteome</keyword>